<evidence type="ECO:0000313" key="1">
    <source>
        <dbReference type="EMBL" id="AKK06193.1"/>
    </source>
</evidence>
<accession>A0A0G3H314</accession>
<dbReference type="AlphaFoldDB" id="A0A0G3H314"/>
<dbReference type="RefSeq" id="WP_047262266.1">
    <property type="nucleotide sequence ID" value="NZ_CP011542.1"/>
</dbReference>
<reference evidence="1 2" key="1">
    <citation type="journal article" date="2015" name="Genome Announc.">
        <title>Complete Genome Sequence of the Type Strain Corynebacterium mustelae DSM 45274, Isolated from Various Tissues of a Male Ferret with Lethal Sepsis.</title>
        <authorList>
            <person name="Ruckert C."/>
            <person name="Eimer J."/>
            <person name="Winkler A."/>
            <person name="Tauch A."/>
        </authorList>
    </citation>
    <scope>NUCLEOTIDE SEQUENCE [LARGE SCALE GENOMIC DNA]</scope>
    <source>
        <strain evidence="1 2">DSM 45274</strain>
    </source>
</reference>
<dbReference type="OrthoDB" id="5185709at2"/>
<evidence type="ECO:0000313" key="2">
    <source>
        <dbReference type="Proteomes" id="UP000035199"/>
    </source>
</evidence>
<evidence type="ECO:0008006" key="3">
    <source>
        <dbReference type="Google" id="ProtNLM"/>
    </source>
</evidence>
<gene>
    <name evidence="1" type="ORF">CMUST_09385</name>
</gene>
<dbReference type="Proteomes" id="UP000035199">
    <property type="component" value="Chromosome"/>
</dbReference>
<keyword evidence="2" id="KW-1185">Reference proteome</keyword>
<dbReference type="KEGG" id="cmv:CMUST_09385"/>
<proteinExistence type="predicted"/>
<protein>
    <recommendedName>
        <fullName evidence="3">SUKH-4 immunity protein</fullName>
    </recommendedName>
</protein>
<reference evidence="2" key="2">
    <citation type="submission" date="2015-05" db="EMBL/GenBank/DDBJ databases">
        <title>Complete genome sequence of Corynebacterium mustelae DSM 45274, isolated from various tissues of a male ferret with lethal sepsis.</title>
        <authorList>
            <person name="Ruckert C."/>
            <person name="Albersmeier A."/>
            <person name="Winkler A."/>
            <person name="Tauch A."/>
        </authorList>
    </citation>
    <scope>NUCLEOTIDE SEQUENCE [LARGE SCALE GENOMIC DNA]</scope>
    <source>
        <strain evidence="2">DSM 45274</strain>
    </source>
</reference>
<dbReference type="PATRIC" id="fig|571915.4.peg.1987"/>
<dbReference type="EMBL" id="CP011542">
    <property type="protein sequence ID" value="AKK06193.1"/>
    <property type="molecule type" value="Genomic_DNA"/>
</dbReference>
<name>A0A0G3H314_9CORY</name>
<organism evidence="1 2">
    <name type="scientific">Corynebacterium mustelae</name>
    <dbReference type="NCBI Taxonomy" id="571915"/>
    <lineage>
        <taxon>Bacteria</taxon>
        <taxon>Bacillati</taxon>
        <taxon>Actinomycetota</taxon>
        <taxon>Actinomycetes</taxon>
        <taxon>Mycobacteriales</taxon>
        <taxon>Corynebacteriaceae</taxon>
        <taxon>Corynebacterium</taxon>
    </lineage>
</organism>
<sequence>MGVRELSEIVGDTSLRRWRGANVSRVMRQSLVDALGTAAASALCDLDGLELSGDARIDVPAWDQWDTYCFSEEIGSPAPFRIFAHGGSGDSWAFHIDTQTVFFLDHDGAETTVDMGVDVITFIQIADQWERLLKQADSDGTEFNATEFHRGIEQLTHRSAEDFPWPYEW</sequence>